<dbReference type="GO" id="GO:0016787">
    <property type="term" value="F:hydrolase activity"/>
    <property type="evidence" value="ECO:0007669"/>
    <property type="project" value="UniProtKB-KW"/>
</dbReference>
<proteinExistence type="predicted"/>
<dbReference type="Proteomes" id="UP001558652">
    <property type="component" value="Unassembled WGS sequence"/>
</dbReference>
<dbReference type="GO" id="GO:0004540">
    <property type="term" value="F:RNA nuclease activity"/>
    <property type="evidence" value="ECO:0007669"/>
    <property type="project" value="UniProtKB-ARBA"/>
</dbReference>
<gene>
    <name evidence="3" type="ORF">AAG570_010554</name>
</gene>
<dbReference type="SUPFAM" id="SSF142877">
    <property type="entry name" value="EndoU-like"/>
    <property type="match status" value="1"/>
</dbReference>
<sequence>MKTAISRNRFGPTNSGQETTDNATGSITPFTRGLLLEDDNNCGSLIQINPQEMVDTGRPSRYPLLTVNNAVDNKNTIPLLKALYPSLGRDIRARRRFIDAVVETKVMKRAINYLRDNGK</sequence>
<dbReference type="InterPro" id="IPR037227">
    <property type="entry name" value="EndoU-like"/>
</dbReference>
<evidence type="ECO:0000256" key="1">
    <source>
        <dbReference type="ARBA" id="ARBA00022801"/>
    </source>
</evidence>
<feature type="region of interest" description="Disordered" evidence="2">
    <location>
        <begin position="1"/>
        <end position="28"/>
    </location>
</feature>
<comment type="caution">
    <text evidence="3">The sequence shown here is derived from an EMBL/GenBank/DDBJ whole genome shotgun (WGS) entry which is preliminary data.</text>
</comment>
<feature type="compositionally biased region" description="Polar residues" evidence="2">
    <location>
        <begin position="11"/>
        <end position="28"/>
    </location>
</feature>
<name>A0ABD0YMZ5_9HEMI</name>
<dbReference type="AlphaFoldDB" id="A0ABD0YMZ5"/>
<keyword evidence="4" id="KW-1185">Reference proteome</keyword>
<dbReference type="EMBL" id="JBFDAA010000005">
    <property type="protein sequence ID" value="KAL1132602.1"/>
    <property type="molecule type" value="Genomic_DNA"/>
</dbReference>
<accession>A0ABD0YMZ5</accession>
<reference evidence="3 4" key="1">
    <citation type="submission" date="2024-07" db="EMBL/GenBank/DDBJ databases">
        <title>Chromosome-level genome assembly of the water stick insect Ranatra chinensis (Heteroptera: Nepidae).</title>
        <authorList>
            <person name="Liu X."/>
        </authorList>
    </citation>
    <scope>NUCLEOTIDE SEQUENCE [LARGE SCALE GENOMIC DNA]</scope>
    <source>
        <strain evidence="3">Cailab_2021Rc</strain>
        <tissue evidence="3">Muscle</tissue>
    </source>
</reference>
<evidence type="ECO:0000313" key="3">
    <source>
        <dbReference type="EMBL" id="KAL1132602.1"/>
    </source>
</evidence>
<evidence type="ECO:0000256" key="2">
    <source>
        <dbReference type="SAM" id="MobiDB-lite"/>
    </source>
</evidence>
<protein>
    <submittedName>
        <fullName evidence="3">Uncharacterized protein</fullName>
    </submittedName>
</protein>
<keyword evidence="1" id="KW-0378">Hydrolase</keyword>
<evidence type="ECO:0000313" key="4">
    <source>
        <dbReference type="Proteomes" id="UP001558652"/>
    </source>
</evidence>
<organism evidence="3 4">
    <name type="scientific">Ranatra chinensis</name>
    <dbReference type="NCBI Taxonomy" id="642074"/>
    <lineage>
        <taxon>Eukaryota</taxon>
        <taxon>Metazoa</taxon>
        <taxon>Ecdysozoa</taxon>
        <taxon>Arthropoda</taxon>
        <taxon>Hexapoda</taxon>
        <taxon>Insecta</taxon>
        <taxon>Pterygota</taxon>
        <taxon>Neoptera</taxon>
        <taxon>Paraneoptera</taxon>
        <taxon>Hemiptera</taxon>
        <taxon>Heteroptera</taxon>
        <taxon>Panheteroptera</taxon>
        <taxon>Nepomorpha</taxon>
        <taxon>Nepidae</taxon>
        <taxon>Ranatrinae</taxon>
        <taxon>Ranatra</taxon>
    </lineage>
</organism>